<proteinExistence type="predicted"/>
<gene>
    <name evidence="2" type="ordered locus">YPA_MT0035</name>
</gene>
<dbReference type="HOGENOM" id="CLU_148504_1_1_6"/>
<evidence type="ECO:0000256" key="1">
    <source>
        <dbReference type="SAM" id="SignalP"/>
    </source>
</evidence>
<geneLocation type="plasmid" evidence="2">
    <name>pMT</name>
</geneLocation>
<feature type="chain" id="PRO_5007399378" evidence="1">
    <location>
        <begin position="30"/>
        <end position="140"/>
    </location>
</feature>
<protein>
    <submittedName>
        <fullName evidence="2">Lipoprotein</fullName>
    </submittedName>
</protein>
<feature type="signal peptide" evidence="1">
    <location>
        <begin position="1"/>
        <end position="29"/>
    </location>
</feature>
<evidence type="ECO:0000313" key="2">
    <source>
        <dbReference type="EMBL" id="ABG16171.1"/>
    </source>
</evidence>
<evidence type="ECO:0000313" key="3">
    <source>
        <dbReference type="Proteomes" id="UP000001971"/>
    </source>
</evidence>
<accession>A0A0E1NKY6</accession>
<keyword evidence="2" id="KW-0614">Plasmid</keyword>
<dbReference type="RefSeq" id="WP_002211796.1">
    <property type="nucleotide sequence ID" value="NC_008120.1"/>
</dbReference>
<sequence precursor="true">MKHVLLPLITIPVLLLSACSSRPVSVANAKPAPQARVFKYQTSAPTTLVVMRDKGMIGAGCDASIFINGETVAKLETGEKATFHLDAGQWIVGASLEGAGLCALNPARQERETITKAGETKVFRVFTSNAGDIDILPTTL</sequence>
<dbReference type="Proteomes" id="UP000001971">
    <property type="component" value="Plasmid pMT"/>
</dbReference>
<dbReference type="EMBL" id="CP000309">
    <property type="protein sequence ID" value="ABG16171.1"/>
    <property type="molecule type" value="Genomic_DNA"/>
</dbReference>
<reference evidence="2 3" key="1">
    <citation type="journal article" date="2006" name="J. Bacteriol.">
        <title>Complete genome sequence of Yersinia pestis strains Antiqua and Nepal516: evidence of gene reduction in an emerging pathogen.</title>
        <authorList>
            <person name="Chain P.S."/>
            <person name="Hu P."/>
            <person name="Malfatti S.A."/>
            <person name="Radnedge L."/>
            <person name="Larimer F."/>
            <person name="Vergez L.M."/>
            <person name="Worsham P."/>
            <person name="Chu M.C."/>
            <person name="Andersen G.L."/>
        </authorList>
    </citation>
    <scope>NUCLEOTIDE SEQUENCE [LARGE SCALE GENOMIC DNA]</scope>
    <source>
        <strain evidence="2 3">Antiqua</strain>
        <plasmid evidence="2 3">pMT</plasmid>
    </source>
</reference>
<name>A0A0E1NKY6_YERPA</name>
<dbReference type="GeneID" id="57977578"/>
<dbReference type="PATRIC" id="fig|360102.15.peg.4736"/>
<dbReference type="PROSITE" id="PS51257">
    <property type="entry name" value="PROKAR_LIPOPROTEIN"/>
    <property type="match status" value="1"/>
</dbReference>
<keyword evidence="1" id="KW-0732">Signal</keyword>
<dbReference type="AlphaFoldDB" id="A0A0E1NKY6"/>
<dbReference type="KEGG" id="ypa:YPA_MT0035"/>
<keyword evidence="2" id="KW-0449">Lipoprotein</keyword>
<organism evidence="2 3">
    <name type="scientific">Yersinia pestis bv. Antiqua (strain Antiqua)</name>
    <dbReference type="NCBI Taxonomy" id="360102"/>
    <lineage>
        <taxon>Bacteria</taxon>
        <taxon>Pseudomonadati</taxon>
        <taxon>Pseudomonadota</taxon>
        <taxon>Gammaproteobacteria</taxon>
        <taxon>Enterobacterales</taxon>
        <taxon>Yersiniaceae</taxon>
        <taxon>Yersinia</taxon>
    </lineage>
</organism>